<sequence>MPKTKDLLDSESDNENSKNDTDSESEEGDYVVEKVLDKRITKSGKTVKKKSSNIIGKKRRVSENLDEESFITIRKPEVSSKDSAKKRKRSESLEESKPKNKHSNEETTQQRKETNESTKHSNEEIEKVLKEKENSSPFDRGLEPEKIMGATEINGGLAFLVQWKNSTKAMLIPSKLARQKCPQLVIDFYEQRLSWHTESTEKVNQV</sequence>
<dbReference type="AlphaFoldDB" id="A0A1J1HJD0"/>
<feature type="domain" description="Chromo" evidence="5">
    <location>
        <begin position="142"/>
        <end position="200"/>
    </location>
</feature>
<dbReference type="GO" id="GO:0005694">
    <property type="term" value="C:chromosome"/>
    <property type="evidence" value="ECO:0007669"/>
    <property type="project" value="UniProtKB-ARBA"/>
</dbReference>
<dbReference type="InterPro" id="IPR016197">
    <property type="entry name" value="Chromo-like_dom_sf"/>
</dbReference>
<keyword evidence="7" id="KW-1185">Reference proteome</keyword>
<comment type="subcellular location">
    <subcellularLocation>
        <location evidence="1">Nucleus</location>
    </subcellularLocation>
</comment>
<keyword evidence="3" id="KW-0539">Nucleus</keyword>
<dbReference type="OrthoDB" id="433924at2759"/>
<feature type="compositionally biased region" description="Basic and acidic residues" evidence="4">
    <location>
        <begin position="74"/>
        <end position="83"/>
    </location>
</feature>
<reference evidence="6 7" key="1">
    <citation type="submission" date="2015-04" db="EMBL/GenBank/DDBJ databases">
        <authorList>
            <person name="Syromyatnikov M.Y."/>
            <person name="Popov V.N."/>
        </authorList>
    </citation>
    <scope>NUCLEOTIDE SEQUENCE [LARGE SCALE GENOMIC DNA]</scope>
</reference>
<dbReference type="CDD" id="cd00034">
    <property type="entry name" value="CSD"/>
    <property type="match status" value="1"/>
</dbReference>
<dbReference type="GO" id="GO:0005634">
    <property type="term" value="C:nucleus"/>
    <property type="evidence" value="ECO:0007669"/>
    <property type="project" value="UniProtKB-SubCell"/>
</dbReference>
<evidence type="ECO:0000256" key="4">
    <source>
        <dbReference type="SAM" id="MobiDB-lite"/>
    </source>
</evidence>
<dbReference type="Gene3D" id="2.40.50.40">
    <property type="match status" value="1"/>
</dbReference>
<feature type="compositionally biased region" description="Basic and acidic residues" evidence="4">
    <location>
        <begin position="90"/>
        <end position="143"/>
    </location>
</feature>
<evidence type="ECO:0000313" key="6">
    <source>
        <dbReference type="EMBL" id="CRK86574.1"/>
    </source>
</evidence>
<protein>
    <submittedName>
        <fullName evidence="6">CLUMA_CG000031, isoform A</fullName>
    </submittedName>
</protein>
<feature type="compositionally biased region" description="Basic and acidic residues" evidence="4">
    <location>
        <begin position="31"/>
        <end position="40"/>
    </location>
</feature>
<proteinExistence type="predicted"/>
<keyword evidence="2" id="KW-0677">Repeat</keyword>
<evidence type="ECO:0000256" key="3">
    <source>
        <dbReference type="ARBA" id="ARBA00023242"/>
    </source>
</evidence>
<dbReference type="Pfam" id="PF01393">
    <property type="entry name" value="Chromo_shadow"/>
    <property type="match status" value="1"/>
</dbReference>
<name>A0A1J1HJD0_9DIPT</name>
<dbReference type="InterPro" id="IPR051219">
    <property type="entry name" value="Heterochromatin_chromo-domain"/>
</dbReference>
<dbReference type="InterPro" id="IPR008251">
    <property type="entry name" value="Chromo_shadow_dom"/>
</dbReference>
<dbReference type="STRING" id="568069.A0A1J1HJD0"/>
<feature type="region of interest" description="Disordered" evidence="4">
    <location>
        <begin position="1"/>
        <end position="143"/>
    </location>
</feature>
<evidence type="ECO:0000256" key="1">
    <source>
        <dbReference type="ARBA" id="ARBA00004123"/>
    </source>
</evidence>
<feature type="compositionally biased region" description="Basic residues" evidence="4">
    <location>
        <begin position="41"/>
        <end position="60"/>
    </location>
</feature>
<dbReference type="PANTHER" id="PTHR22812">
    <property type="entry name" value="CHROMOBOX PROTEIN"/>
    <property type="match status" value="1"/>
</dbReference>
<dbReference type="EMBL" id="CVRI01000001">
    <property type="protein sequence ID" value="CRK86574.1"/>
    <property type="molecule type" value="Genomic_DNA"/>
</dbReference>
<dbReference type="PROSITE" id="PS50013">
    <property type="entry name" value="CHROMO_2"/>
    <property type="match status" value="1"/>
</dbReference>
<dbReference type="Proteomes" id="UP000183832">
    <property type="component" value="Unassembled WGS sequence"/>
</dbReference>
<accession>A0A1J1HJD0</accession>
<evidence type="ECO:0000256" key="2">
    <source>
        <dbReference type="ARBA" id="ARBA00022737"/>
    </source>
</evidence>
<dbReference type="InterPro" id="IPR000953">
    <property type="entry name" value="Chromo/chromo_shadow_dom"/>
</dbReference>
<gene>
    <name evidence="6" type="ORF">CLUMA_CG000031</name>
</gene>
<evidence type="ECO:0000259" key="5">
    <source>
        <dbReference type="PROSITE" id="PS50013"/>
    </source>
</evidence>
<dbReference type="FunFam" id="2.40.50.40:FF:000031">
    <property type="entry name" value="Heterochromatin protein 1"/>
    <property type="match status" value="1"/>
</dbReference>
<organism evidence="6 7">
    <name type="scientific">Clunio marinus</name>
    <dbReference type="NCBI Taxonomy" id="568069"/>
    <lineage>
        <taxon>Eukaryota</taxon>
        <taxon>Metazoa</taxon>
        <taxon>Ecdysozoa</taxon>
        <taxon>Arthropoda</taxon>
        <taxon>Hexapoda</taxon>
        <taxon>Insecta</taxon>
        <taxon>Pterygota</taxon>
        <taxon>Neoptera</taxon>
        <taxon>Endopterygota</taxon>
        <taxon>Diptera</taxon>
        <taxon>Nematocera</taxon>
        <taxon>Chironomoidea</taxon>
        <taxon>Chironomidae</taxon>
        <taxon>Clunio</taxon>
    </lineage>
</organism>
<dbReference type="SMART" id="SM00300">
    <property type="entry name" value="ChSh"/>
    <property type="match status" value="1"/>
</dbReference>
<dbReference type="SUPFAM" id="SSF54160">
    <property type="entry name" value="Chromo domain-like"/>
    <property type="match status" value="1"/>
</dbReference>
<evidence type="ECO:0000313" key="7">
    <source>
        <dbReference type="Proteomes" id="UP000183832"/>
    </source>
</evidence>